<reference evidence="2" key="1">
    <citation type="submission" date="2016-06" db="EMBL/GenBank/DDBJ databases">
        <title>Complete genome sequence of Actinoalloteichus fjordicus DSM 46855 (=ADI127-17), type strain of the new species Actinoalloteichus fjordicus.</title>
        <authorList>
            <person name="Ruckert C."/>
            <person name="Nouioui I."/>
            <person name="Willmese J."/>
            <person name="van Wezel G."/>
            <person name="Klenk H.-P."/>
            <person name="Kalinowski J."/>
            <person name="Zotchev S.B."/>
        </authorList>
    </citation>
    <scope>NUCLEOTIDE SEQUENCE [LARGE SCALE GENOMIC DNA]</scope>
    <source>
        <strain evidence="2">ADI127-7</strain>
    </source>
</reference>
<name>A0AAC9LDK8_9PSEU</name>
<dbReference type="KEGG" id="acad:UA74_16780"/>
<evidence type="ECO:0000313" key="2">
    <source>
        <dbReference type="Proteomes" id="UP000185511"/>
    </source>
</evidence>
<dbReference type="AlphaFoldDB" id="A0AAC9LDK8"/>
<gene>
    <name evidence="1" type="ORF">UA74_16780</name>
</gene>
<organism evidence="1 2">
    <name type="scientific">Actinoalloteichus fjordicus</name>
    <dbReference type="NCBI Taxonomy" id="1612552"/>
    <lineage>
        <taxon>Bacteria</taxon>
        <taxon>Bacillati</taxon>
        <taxon>Actinomycetota</taxon>
        <taxon>Actinomycetes</taxon>
        <taxon>Pseudonocardiales</taxon>
        <taxon>Pseudonocardiaceae</taxon>
        <taxon>Actinoalloteichus</taxon>
    </lineage>
</organism>
<keyword evidence="2" id="KW-1185">Reference proteome</keyword>
<dbReference type="RefSeq" id="WP_075741123.1">
    <property type="nucleotide sequence ID" value="NZ_CP016076.1"/>
</dbReference>
<accession>A0AAC9LDK8</accession>
<dbReference type="EMBL" id="CP016076">
    <property type="protein sequence ID" value="APU15386.1"/>
    <property type="molecule type" value="Genomic_DNA"/>
</dbReference>
<sequence length="101" mass="11341">MDVVKLGKALRNLLERLDSRLAERISPRQLRSYWSYLDAGERTELLDALCATLVKRQVPVTGEERDILAGILAMYDNPDARHTYVKDPEGVLAKLNVTSAS</sequence>
<dbReference type="Proteomes" id="UP000185511">
    <property type="component" value="Chromosome"/>
</dbReference>
<evidence type="ECO:0000313" key="1">
    <source>
        <dbReference type="EMBL" id="APU15386.1"/>
    </source>
</evidence>
<protein>
    <submittedName>
        <fullName evidence="1">Uncharacterized protein</fullName>
    </submittedName>
</protein>
<proteinExistence type="predicted"/>